<comment type="caution">
    <text evidence="2">The sequence shown here is derived from an EMBL/GenBank/DDBJ whole genome shotgun (WGS) entry which is preliminary data.</text>
</comment>
<evidence type="ECO:0000313" key="2">
    <source>
        <dbReference type="EMBL" id="GHO94520.1"/>
    </source>
</evidence>
<evidence type="ECO:0000313" key="3">
    <source>
        <dbReference type="Proteomes" id="UP000597444"/>
    </source>
</evidence>
<dbReference type="AlphaFoldDB" id="A0A8J3IL95"/>
<name>A0A8J3IL95_9CHLR</name>
<dbReference type="EMBL" id="BNJK01000001">
    <property type="protein sequence ID" value="GHO94520.1"/>
    <property type="molecule type" value="Genomic_DNA"/>
</dbReference>
<gene>
    <name evidence="2" type="ORF">KSF_045680</name>
</gene>
<keyword evidence="3" id="KW-1185">Reference proteome</keyword>
<feature type="compositionally biased region" description="Low complexity" evidence="1">
    <location>
        <begin position="460"/>
        <end position="471"/>
    </location>
</feature>
<organism evidence="2 3">
    <name type="scientific">Reticulibacter mediterranei</name>
    <dbReference type="NCBI Taxonomy" id="2778369"/>
    <lineage>
        <taxon>Bacteria</taxon>
        <taxon>Bacillati</taxon>
        <taxon>Chloroflexota</taxon>
        <taxon>Ktedonobacteria</taxon>
        <taxon>Ktedonobacterales</taxon>
        <taxon>Reticulibacteraceae</taxon>
        <taxon>Reticulibacter</taxon>
    </lineage>
</organism>
<dbReference type="Proteomes" id="UP000597444">
    <property type="component" value="Unassembled WGS sequence"/>
</dbReference>
<proteinExistence type="predicted"/>
<evidence type="ECO:0000256" key="1">
    <source>
        <dbReference type="SAM" id="MobiDB-lite"/>
    </source>
</evidence>
<feature type="region of interest" description="Disordered" evidence="1">
    <location>
        <begin position="460"/>
        <end position="481"/>
    </location>
</feature>
<reference evidence="2" key="1">
    <citation type="submission" date="2020-10" db="EMBL/GenBank/DDBJ databases">
        <title>Taxonomic study of unclassified bacteria belonging to the class Ktedonobacteria.</title>
        <authorList>
            <person name="Yabe S."/>
            <person name="Wang C.M."/>
            <person name="Zheng Y."/>
            <person name="Sakai Y."/>
            <person name="Cavaletti L."/>
            <person name="Monciardini P."/>
            <person name="Donadio S."/>
        </authorList>
    </citation>
    <scope>NUCLEOTIDE SEQUENCE</scope>
    <source>
        <strain evidence="2">ID150040</strain>
    </source>
</reference>
<dbReference type="RefSeq" id="WP_220205253.1">
    <property type="nucleotide sequence ID" value="NZ_BNJK01000001.1"/>
</dbReference>
<protein>
    <submittedName>
        <fullName evidence="2">Uncharacterized protein</fullName>
    </submittedName>
</protein>
<sequence>MLTKPRDPAKSLNTTIYTRKRRKRMSPLMLIGLSIPIILALIAGTVFIQTFIASHAAAADPNPNCTLLVPANPLTAQGLATPYQLVATDPAQGPCNEANIAQSAFVQADIIDPATGQITTYNPLVIDQGTQPAVAPTVPTLPARAVVGIWFGFNGDTIKILKNNAKTGGKATTKTRRSQVRLGGNMANGNCVNGVANSPFGQFAYCNAPAFFTAANRAIQAGNLTVPAIGMAKDGQACPTTRDFSLVDMDQADNVQTQYLVNANGQTAQNTAANKAQLANATVIANPSDNALLTAFVAPALGCQSWTVPDIADNNNMVATFATDELQAAAHQQAPVALVPANDPMVLNNGNQDLNKVNAYRRGANQKPAASLNAASGTTYCQNLVNINPTRLQLDMQIFQALPSPDGGATANNMFTFLANRLSASLGADGLNCVGLLKIQNPITLTTDANGVVTAATINQPNGNNGNGQNPVPTPTTPANQGGNNGGVTQAVQGTAKFNLEANERSVGVQLNITYPNHPDQAVNVQVRTDSCTGKVIFTQREDLDDNGANNADTVINNVQGVTLPGNWFFTVADTKMQNATVGCGSVVANGNGQTATATLGTVLPVPANGGNGVPAVSAQGNATFNLDTMEHSVEIMQNVTYTQRPNEAVNIQVRTNSCTGNVIFNHREDLNAQGMNDDDTNINGVQGTALPTNWFFAVVDPQTPNANGQPTLIGCGAITASGTMGTATLAPIQ</sequence>
<accession>A0A8J3IL95</accession>